<accession>K8EK62</accession>
<dbReference type="eggNOG" id="COG0144">
    <property type="taxonomic scope" value="Bacteria"/>
</dbReference>
<organism evidence="1 2">
    <name type="scientific">Desulforamulus hydrothermalis Lam5 = DSM 18033</name>
    <dbReference type="NCBI Taxonomy" id="1121428"/>
    <lineage>
        <taxon>Bacteria</taxon>
        <taxon>Bacillati</taxon>
        <taxon>Bacillota</taxon>
        <taxon>Clostridia</taxon>
        <taxon>Eubacteriales</taxon>
        <taxon>Peptococcaceae</taxon>
        <taxon>Desulforamulus</taxon>
    </lineage>
</organism>
<proteinExistence type="predicted"/>
<keyword evidence="2" id="KW-1185">Reference proteome</keyword>
<dbReference type="STRING" id="1121428.DESHY_60103"/>
<dbReference type="Proteomes" id="UP000009315">
    <property type="component" value="Unassembled WGS sequence"/>
</dbReference>
<name>K8EK62_9FIRM</name>
<dbReference type="EMBL" id="CAOS01000013">
    <property type="protein sequence ID" value="CCO08931.1"/>
    <property type="molecule type" value="Genomic_DNA"/>
</dbReference>
<dbReference type="SUPFAM" id="SSF53335">
    <property type="entry name" value="S-adenosyl-L-methionine-dependent methyltransferases"/>
    <property type="match status" value="1"/>
</dbReference>
<evidence type="ECO:0000313" key="1">
    <source>
        <dbReference type="EMBL" id="CCO08931.1"/>
    </source>
</evidence>
<dbReference type="Pfam" id="PF06962">
    <property type="entry name" value="rRNA_methylase"/>
    <property type="match status" value="1"/>
</dbReference>
<gene>
    <name evidence="1" type="primary">ytqB</name>
    <name evidence="1" type="ORF">DESHY_60103</name>
</gene>
<dbReference type="PANTHER" id="PTHR35276">
    <property type="entry name" value="S-ADENOSYL-L-METHIONINE-DEPENDENT METHYLTRANSFERASES SUPERFAMILY PROTEIN"/>
    <property type="match status" value="1"/>
</dbReference>
<dbReference type="GO" id="GO:0008168">
    <property type="term" value="F:methyltransferase activity"/>
    <property type="evidence" value="ECO:0007669"/>
    <property type="project" value="UniProtKB-KW"/>
</dbReference>
<protein>
    <submittedName>
        <fullName evidence="1">Putative rRNA methylase ytqB</fullName>
        <ecNumber evidence="1">2.1.1.-</ecNumber>
    </submittedName>
</protein>
<evidence type="ECO:0000313" key="2">
    <source>
        <dbReference type="Proteomes" id="UP000009315"/>
    </source>
</evidence>
<dbReference type="InterPro" id="IPR010719">
    <property type="entry name" value="MnmM_MeTrfase"/>
</dbReference>
<dbReference type="AlphaFoldDB" id="K8EK62"/>
<dbReference type="GO" id="GO:0032259">
    <property type="term" value="P:methylation"/>
    <property type="evidence" value="ECO:0007669"/>
    <property type="project" value="UniProtKB-KW"/>
</dbReference>
<dbReference type="RefSeq" id="WP_008412630.1">
    <property type="nucleotide sequence ID" value="NZ_CAOS01000013.1"/>
</dbReference>
<dbReference type="Gene3D" id="3.40.50.150">
    <property type="entry name" value="Vaccinia Virus protein VP39"/>
    <property type="match status" value="1"/>
</dbReference>
<sequence length="190" mass="20879">MINWFMAAKLGHYFLAEILQEGHTAVDGTMGNGHDTLMLAELVGARGKVYAFDIQSQALNNTRRRLAEAGLLDGRVQLIQDGHQHIKQYVQQTIQGAIFNLGYLPGGDHSVITRPDTTLTAIRHTLELLAPAGRLVVVVYPGHPGGRVEQEAVEALAARLDSLQFRVLRMTLLNRPPSAPGVIMIEKVRD</sequence>
<comment type="caution">
    <text evidence="1">The sequence shown here is derived from an EMBL/GenBank/DDBJ whole genome shotgun (WGS) entry which is preliminary data.</text>
</comment>
<keyword evidence="1" id="KW-0489">Methyltransferase</keyword>
<keyword evidence="1" id="KW-0808">Transferase</keyword>
<dbReference type="EC" id="2.1.1.-" evidence="1"/>
<dbReference type="PANTHER" id="PTHR35276:SF1">
    <property type="entry name" value="TRNA (MNM(5)S(2)U34)-METHYLTRANSFERASE, CHLOROPLASTIC"/>
    <property type="match status" value="1"/>
</dbReference>
<reference evidence="1 2" key="1">
    <citation type="journal article" date="2013" name="Genome Announc.">
        <title>Genome Sequence of the Sulfate-Reducing Bacterium Desulfotomaculum hydrothermale Lam5(T).</title>
        <authorList>
            <person name="Amin O."/>
            <person name="Fardeau M.L."/>
            <person name="Valette O."/>
            <person name="Hirschler-Rea A."/>
            <person name="Barbe V."/>
            <person name="Medigue C."/>
            <person name="Vacherie B."/>
            <person name="Ollivier B."/>
            <person name="Bertin P.N."/>
            <person name="Dolla A."/>
        </authorList>
    </citation>
    <scope>NUCLEOTIDE SEQUENCE [LARGE SCALE GENOMIC DNA]</scope>
    <source>
        <strain evidence="2">Lam5 / DSM 18033</strain>
    </source>
</reference>
<dbReference type="InterPro" id="IPR029063">
    <property type="entry name" value="SAM-dependent_MTases_sf"/>
</dbReference>